<gene>
    <name evidence="2" type="ORF">B9Z19DRAFT_1122574</name>
</gene>
<proteinExistence type="predicted"/>
<dbReference type="EMBL" id="NESQ01000051">
    <property type="protein sequence ID" value="PUU81070.1"/>
    <property type="molecule type" value="Genomic_DNA"/>
</dbReference>
<dbReference type="STRING" id="42251.A0A2T7A041"/>
<dbReference type="OrthoDB" id="8068875at2759"/>
<keyword evidence="3" id="KW-1185">Reference proteome</keyword>
<organism evidence="2 3">
    <name type="scientific">Tuber borchii</name>
    <name type="common">White truffle</name>
    <dbReference type="NCBI Taxonomy" id="42251"/>
    <lineage>
        <taxon>Eukaryota</taxon>
        <taxon>Fungi</taxon>
        <taxon>Dikarya</taxon>
        <taxon>Ascomycota</taxon>
        <taxon>Pezizomycotina</taxon>
        <taxon>Pezizomycetes</taxon>
        <taxon>Pezizales</taxon>
        <taxon>Tuberaceae</taxon>
        <taxon>Tuber</taxon>
    </lineage>
</organism>
<dbReference type="AlphaFoldDB" id="A0A2T7A041"/>
<dbReference type="Proteomes" id="UP000244722">
    <property type="component" value="Unassembled WGS sequence"/>
</dbReference>
<name>A0A2T7A041_TUBBO</name>
<evidence type="ECO:0000313" key="3">
    <source>
        <dbReference type="Proteomes" id="UP000244722"/>
    </source>
</evidence>
<evidence type="ECO:0000313" key="2">
    <source>
        <dbReference type="EMBL" id="PUU81070.1"/>
    </source>
</evidence>
<reference evidence="2 3" key="1">
    <citation type="submission" date="2017-04" db="EMBL/GenBank/DDBJ databases">
        <title>Draft genome sequence of Tuber borchii Vittad., a whitish edible truffle.</title>
        <authorList>
            <consortium name="DOE Joint Genome Institute"/>
            <person name="Murat C."/>
            <person name="Kuo A."/>
            <person name="Barry K.W."/>
            <person name="Clum A."/>
            <person name="Dockter R.B."/>
            <person name="Fauchery L."/>
            <person name="Iotti M."/>
            <person name="Kohler A."/>
            <person name="Labutti K."/>
            <person name="Lindquist E.A."/>
            <person name="Lipzen A."/>
            <person name="Ohm R.A."/>
            <person name="Wang M."/>
            <person name="Grigoriev I.V."/>
            <person name="Zambonelli A."/>
            <person name="Martin F.M."/>
        </authorList>
    </citation>
    <scope>NUCLEOTIDE SEQUENCE [LARGE SCALE GENOMIC DNA]</scope>
    <source>
        <strain evidence="2 3">Tbo3840</strain>
    </source>
</reference>
<protein>
    <submittedName>
        <fullName evidence="2">Uncharacterized protein</fullName>
    </submittedName>
</protein>
<comment type="caution">
    <text evidence="2">The sequence shown here is derived from an EMBL/GenBank/DDBJ whole genome shotgun (WGS) entry which is preliminary data.</text>
</comment>
<evidence type="ECO:0000256" key="1">
    <source>
        <dbReference type="SAM" id="MobiDB-lite"/>
    </source>
</evidence>
<sequence>MVCWGFKLQYDKREAFLAHSTDQKAAILPVRLQGGTLTQDDYWPAASLGESIVQGTEAVPESLSQDVSASGRRLMKAQVTIHSLCYLLQGLYGQPLFNVRLTLSLFRQPQNDVIFSNLGALHRIVKRSTEAAAPSGEEGVISTVVAMSAESQLQSRRSQDEPKEAEKAISHQSDPFKCHSMFARGLKNHPFLGGAPIPSMNSMISKLPTLFPSPFMIIERWKRLDSSDSVTDKYRYWIVMLSSITSLLPEGKGSGQVITITLATLKQNNGIKAESHQRMEHASYGDIKITLYLFTPLVSNKSVLDSPQTIAPQTRERSGGTPYLDFFTPYQFLVELRASILLMVKNMWAASSIEKAACSIVKSVIEILGIVLKAGTESGAFTRKGDQQHVSMGFTRENTMAGLLLGNFNASTATKRFTPQGVITPQPGSQISASSCWPLTAESHSTDKEGTNVDAAREEPIVPAHGYRTNYASHALPAPAVDTGVPAADMSVPAINIDESNIRPPTASDEPQASESAEIFPSTGERGRARECEKVEQLRVITIEGLDQFRSAICESLIDRSLDVRRVHSTVTLELSSLLTSAFGKVSESSGVRKEAVSTILQSVVSLQVDDLWPYAKTITSTFPLLGLGLQNQDFFDSCLVDLKDNILALIEFIELNKGEPAPWIAINL</sequence>
<accession>A0A2T7A041</accession>
<feature type="region of interest" description="Disordered" evidence="1">
    <location>
        <begin position="499"/>
        <end position="528"/>
    </location>
</feature>